<organism evidence="4 5">
    <name type="scientific">Ornithinimicrobium humiphilum</name>
    <dbReference type="NCBI Taxonomy" id="125288"/>
    <lineage>
        <taxon>Bacteria</taxon>
        <taxon>Bacillati</taxon>
        <taxon>Actinomycetota</taxon>
        <taxon>Actinomycetes</taxon>
        <taxon>Micrococcales</taxon>
        <taxon>Ornithinimicrobiaceae</taxon>
        <taxon>Ornithinimicrobium</taxon>
    </lineage>
</organism>
<sequence length="225" mass="23797">MTHGSWDPSTAVVIGVAAVAAVVAGVVGEILRRRLAARRYRYPHERDLPAPRHGWLPFALPVAWAALVWAHLERPLVLAVLLGATVPLLVLAAIDQDVHRLPDRLQKPFYPLLALALLLPAVVEQDWASYGRALAGAAIGLVVYYALVLAGQGGLGLGDAKLAGILGMLCAWFGWRALAFGLVAGFFVGAAFGLVLVLRGRATRKDFIPLGPSLIVGALGVLVLS</sequence>
<dbReference type="GO" id="GO:0032259">
    <property type="term" value="P:methylation"/>
    <property type="evidence" value="ECO:0007669"/>
    <property type="project" value="UniProtKB-KW"/>
</dbReference>
<dbReference type="PANTHER" id="PTHR30487">
    <property type="entry name" value="TYPE 4 PREPILIN-LIKE PROTEINS LEADER PEPTIDE-PROCESSING ENZYME"/>
    <property type="match status" value="1"/>
</dbReference>
<dbReference type="EMBL" id="VFPU01000001">
    <property type="protein sequence ID" value="TQM95811.1"/>
    <property type="molecule type" value="Genomic_DNA"/>
</dbReference>
<keyword evidence="2" id="KW-1133">Transmembrane helix</keyword>
<evidence type="ECO:0000313" key="4">
    <source>
        <dbReference type="EMBL" id="TQM95811.1"/>
    </source>
</evidence>
<dbReference type="GO" id="GO:0004190">
    <property type="term" value="F:aspartic-type endopeptidase activity"/>
    <property type="evidence" value="ECO:0007669"/>
    <property type="project" value="InterPro"/>
</dbReference>
<feature type="transmembrane region" description="Helical" evidence="2">
    <location>
        <begin position="207"/>
        <end position="224"/>
    </location>
</feature>
<dbReference type="PANTHER" id="PTHR30487:SF0">
    <property type="entry name" value="PREPILIN LEADER PEPTIDASE_N-METHYLTRANSFERASE-RELATED"/>
    <property type="match status" value="1"/>
</dbReference>
<feature type="transmembrane region" description="Helical" evidence="2">
    <location>
        <begin position="12"/>
        <end position="31"/>
    </location>
</feature>
<proteinExistence type="inferred from homology"/>
<feature type="transmembrane region" description="Helical" evidence="2">
    <location>
        <begin position="129"/>
        <end position="148"/>
    </location>
</feature>
<keyword evidence="4" id="KW-0808">Transferase</keyword>
<dbReference type="GO" id="GO:0006465">
    <property type="term" value="P:signal peptide processing"/>
    <property type="evidence" value="ECO:0007669"/>
    <property type="project" value="TreeGrafter"/>
</dbReference>
<feature type="transmembrane region" description="Helical" evidence="2">
    <location>
        <begin position="76"/>
        <end position="95"/>
    </location>
</feature>
<accession>A0A543KL70</accession>
<feature type="transmembrane region" description="Helical" evidence="2">
    <location>
        <begin position="180"/>
        <end position="198"/>
    </location>
</feature>
<feature type="transmembrane region" description="Helical" evidence="2">
    <location>
        <begin position="52"/>
        <end position="70"/>
    </location>
</feature>
<evidence type="ECO:0000256" key="2">
    <source>
        <dbReference type="SAM" id="Phobius"/>
    </source>
</evidence>
<evidence type="ECO:0000259" key="3">
    <source>
        <dbReference type="Pfam" id="PF01478"/>
    </source>
</evidence>
<evidence type="ECO:0000256" key="1">
    <source>
        <dbReference type="ARBA" id="ARBA00005801"/>
    </source>
</evidence>
<gene>
    <name evidence="4" type="ORF">FB476_0661</name>
</gene>
<dbReference type="OrthoDB" id="2087435at2"/>
<keyword evidence="2" id="KW-0472">Membrane</keyword>
<keyword evidence="2" id="KW-0812">Transmembrane</keyword>
<protein>
    <submittedName>
        <fullName evidence="4">Leader peptidase (Prepilin peptidase)/N-methyltransferase</fullName>
    </submittedName>
</protein>
<dbReference type="Gene3D" id="1.20.120.1220">
    <property type="match status" value="1"/>
</dbReference>
<dbReference type="GO" id="GO:0008168">
    <property type="term" value="F:methyltransferase activity"/>
    <property type="evidence" value="ECO:0007669"/>
    <property type="project" value="UniProtKB-KW"/>
</dbReference>
<dbReference type="Proteomes" id="UP000315133">
    <property type="component" value="Unassembled WGS sequence"/>
</dbReference>
<comment type="caution">
    <text evidence="4">The sequence shown here is derived from an EMBL/GenBank/DDBJ whole genome shotgun (WGS) entry which is preliminary data.</text>
</comment>
<dbReference type="InterPro" id="IPR000045">
    <property type="entry name" value="Prepilin_IV_endopep_pep"/>
</dbReference>
<name>A0A543KL70_9MICO</name>
<keyword evidence="4" id="KW-0489">Methyltransferase</keyword>
<evidence type="ECO:0000313" key="5">
    <source>
        <dbReference type="Proteomes" id="UP000315133"/>
    </source>
</evidence>
<reference evidence="4 5" key="1">
    <citation type="submission" date="2019-06" db="EMBL/GenBank/DDBJ databases">
        <title>Sequencing the genomes of 1000 actinobacteria strains.</title>
        <authorList>
            <person name="Klenk H.-P."/>
        </authorList>
    </citation>
    <scope>NUCLEOTIDE SEQUENCE [LARGE SCALE GENOMIC DNA]</scope>
    <source>
        <strain evidence="4 5">DSM 12362</strain>
    </source>
</reference>
<comment type="similarity">
    <text evidence="1">Belongs to the peptidase A24 family.</text>
</comment>
<dbReference type="InterPro" id="IPR050882">
    <property type="entry name" value="Prepilin_peptidase/N-MTase"/>
</dbReference>
<dbReference type="RefSeq" id="WP_141817516.1">
    <property type="nucleotide sequence ID" value="NZ_BAAAIL010000003.1"/>
</dbReference>
<dbReference type="AlphaFoldDB" id="A0A543KL70"/>
<dbReference type="GO" id="GO:0005886">
    <property type="term" value="C:plasma membrane"/>
    <property type="evidence" value="ECO:0007669"/>
    <property type="project" value="TreeGrafter"/>
</dbReference>
<keyword evidence="5" id="KW-1185">Reference proteome</keyword>
<feature type="domain" description="Prepilin type IV endopeptidase peptidase" evidence="3">
    <location>
        <begin position="87"/>
        <end position="194"/>
    </location>
</feature>
<dbReference type="Pfam" id="PF01478">
    <property type="entry name" value="Peptidase_A24"/>
    <property type="match status" value="1"/>
</dbReference>